<dbReference type="InterPro" id="IPR020094">
    <property type="entry name" value="TruA/RsuA/RluB/E/F_N"/>
</dbReference>
<evidence type="ECO:0000256" key="3">
    <source>
        <dbReference type="ARBA" id="ARBA00023235"/>
    </source>
</evidence>
<dbReference type="VEuPathDB" id="FungiDB:H310_08575"/>
<evidence type="ECO:0000256" key="2">
    <source>
        <dbReference type="ARBA" id="ARBA00022694"/>
    </source>
</evidence>
<dbReference type="GO" id="GO:0003723">
    <property type="term" value="F:RNA binding"/>
    <property type="evidence" value="ECO:0007669"/>
    <property type="project" value="InterPro"/>
</dbReference>
<dbReference type="SUPFAM" id="SSF55120">
    <property type="entry name" value="Pseudouridine synthase"/>
    <property type="match status" value="1"/>
</dbReference>
<keyword evidence="2 6" id="KW-0819">tRNA processing</keyword>
<accession>A0A024TWP4</accession>
<feature type="active site" description="Nucleophile" evidence="4">
    <location>
        <position position="54"/>
    </location>
</feature>
<dbReference type="InterPro" id="IPR020103">
    <property type="entry name" value="PsdUridine_synth_cat_dom_sf"/>
</dbReference>
<dbReference type="AlphaFoldDB" id="A0A024TWP4"/>
<protein>
    <recommendedName>
        <fullName evidence="6">tRNA pseudouridine synthase</fullName>
        <ecNumber evidence="6">5.4.99.12</ecNumber>
    </recommendedName>
</protein>
<dbReference type="EC" id="5.4.99.12" evidence="6"/>
<evidence type="ECO:0000256" key="1">
    <source>
        <dbReference type="ARBA" id="ARBA00009375"/>
    </source>
</evidence>
<evidence type="ECO:0000256" key="4">
    <source>
        <dbReference type="PIRSR" id="PIRSR001430-1"/>
    </source>
</evidence>
<dbReference type="STRING" id="157072.A0A024TWP4"/>
<evidence type="ECO:0000256" key="5">
    <source>
        <dbReference type="PIRSR" id="PIRSR001430-2"/>
    </source>
</evidence>
<dbReference type="OrthoDB" id="271910at2759"/>
<keyword evidence="3 6" id="KW-0413">Isomerase</keyword>
<organism evidence="8">
    <name type="scientific">Aphanomyces invadans</name>
    <dbReference type="NCBI Taxonomy" id="157072"/>
    <lineage>
        <taxon>Eukaryota</taxon>
        <taxon>Sar</taxon>
        <taxon>Stramenopiles</taxon>
        <taxon>Oomycota</taxon>
        <taxon>Saprolegniomycetes</taxon>
        <taxon>Saprolegniales</taxon>
        <taxon>Verrucalvaceae</taxon>
        <taxon>Aphanomyces</taxon>
    </lineage>
</organism>
<dbReference type="GeneID" id="20085625"/>
<evidence type="ECO:0000256" key="6">
    <source>
        <dbReference type="RuleBase" id="RU003792"/>
    </source>
</evidence>
<comment type="catalytic activity">
    <reaction evidence="6">
        <text>uridine(38/39/40) in tRNA = pseudouridine(38/39/40) in tRNA</text>
        <dbReference type="Rhea" id="RHEA:22376"/>
        <dbReference type="Rhea" id="RHEA-COMP:10085"/>
        <dbReference type="Rhea" id="RHEA-COMP:10087"/>
        <dbReference type="ChEBI" id="CHEBI:65314"/>
        <dbReference type="ChEBI" id="CHEBI:65315"/>
        <dbReference type="EC" id="5.4.99.12"/>
    </reaction>
</comment>
<dbReference type="EMBL" id="KI913969">
    <property type="protein sequence ID" value="ETV98408.1"/>
    <property type="molecule type" value="Genomic_DNA"/>
</dbReference>
<sequence length="293" mass="33122">MQRYKVTVEYLGTAFKGFQAQPDAPTVQFELEKVLQRLVGAGNMSRVVVSSRTDAGVHAMGNVCHVDLRRTHRRARDVVEPRPEDIEAPHSPEVVRNCMNSLLREHNQPIVIRKVEAVSMDFHSRFHASGRDYIYQIYAPRERSEARLWAKNLTPSTLFTRDTAWHVPMPLDVNAMAEACSYFVGKHDFTSFRGIKCQALTPVKTVDHVGVQVVDLPSNFAFGNDLQLINVEASAPSFLYHMVRNIVGALVDVGQHRLQPHDIGRILDGRNRQLAPRMAPAHGLYLKAVKYDF</sequence>
<dbReference type="InterPro" id="IPR020097">
    <property type="entry name" value="PsdUridine_synth_TruA_a/b_dom"/>
</dbReference>
<feature type="domain" description="Pseudouridine synthase I TruA alpha/beta" evidence="7">
    <location>
        <begin position="8"/>
        <end position="126"/>
    </location>
</feature>
<dbReference type="PANTHER" id="PTHR11142:SF0">
    <property type="entry name" value="TRNA PSEUDOURIDINE SYNTHASE-LIKE 1"/>
    <property type="match status" value="1"/>
</dbReference>
<dbReference type="GO" id="GO:0031119">
    <property type="term" value="P:tRNA pseudouridine synthesis"/>
    <property type="evidence" value="ECO:0007669"/>
    <property type="project" value="TreeGrafter"/>
</dbReference>
<dbReference type="InterPro" id="IPR001406">
    <property type="entry name" value="PsdUridine_synth_TruA"/>
</dbReference>
<name>A0A024TWP4_9STRA</name>
<dbReference type="HAMAP" id="MF_00171">
    <property type="entry name" value="TruA"/>
    <property type="match status" value="1"/>
</dbReference>
<evidence type="ECO:0000313" key="8">
    <source>
        <dbReference type="EMBL" id="ETV98408.1"/>
    </source>
</evidence>
<comment type="similarity">
    <text evidence="1 6">Belongs to the tRNA pseudouridine synthase TruA family.</text>
</comment>
<dbReference type="NCBIfam" id="TIGR00071">
    <property type="entry name" value="hisT_truA"/>
    <property type="match status" value="1"/>
</dbReference>
<dbReference type="CDD" id="cd02570">
    <property type="entry name" value="PseudoU_synth_EcTruA"/>
    <property type="match status" value="1"/>
</dbReference>
<dbReference type="PIRSF" id="PIRSF001430">
    <property type="entry name" value="tRNA_psdUrid_synth"/>
    <property type="match status" value="1"/>
</dbReference>
<gene>
    <name evidence="8" type="ORF">H310_08575</name>
</gene>
<dbReference type="GO" id="GO:0160147">
    <property type="term" value="F:tRNA pseudouridine(38-40) synthase activity"/>
    <property type="evidence" value="ECO:0007669"/>
    <property type="project" value="UniProtKB-EC"/>
</dbReference>
<reference evidence="8" key="1">
    <citation type="submission" date="2013-12" db="EMBL/GenBank/DDBJ databases">
        <title>The Genome Sequence of Aphanomyces invadans NJM9701.</title>
        <authorList>
            <consortium name="The Broad Institute Genomics Platform"/>
            <person name="Russ C."/>
            <person name="Tyler B."/>
            <person name="van West P."/>
            <person name="Dieguez-Uribeondo J."/>
            <person name="Young S.K."/>
            <person name="Zeng Q."/>
            <person name="Gargeya S."/>
            <person name="Fitzgerald M."/>
            <person name="Abouelleil A."/>
            <person name="Alvarado L."/>
            <person name="Chapman S.B."/>
            <person name="Gainer-Dewar J."/>
            <person name="Goldberg J."/>
            <person name="Griggs A."/>
            <person name="Gujja S."/>
            <person name="Hansen M."/>
            <person name="Howarth C."/>
            <person name="Imamovic A."/>
            <person name="Ireland A."/>
            <person name="Larimer J."/>
            <person name="McCowan C."/>
            <person name="Murphy C."/>
            <person name="Pearson M."/>
            <person name="Poon T.W."/>
            <person name="Priest M."/>
            <person name="Roberts A."/>
            <person name="Saif S."/>
            <person name="Shea T."/>
            <person name="Sykes S."/>
            <person name="Wortman J."/>
            <person name="Nusbaum C."/>
            <person name="Birren B."/>
        </authorList>
    </citation>
    <scope>NUCLEOTIDE SEQUENCE [LARGE SCALE GENOMIC DNA]</scope>
    <source>
        <strain evidence="8">NJM9701</strain>
    </source>
</reference>
<dbReference type="RefSeq" id="XP_008872605.1">
    <property type="nucleotide sequence ID" value="XM_008874383.1"/>
</dbReference>
<dbReference type="Gene3D" id="3.30.70.660">
    <property type="entry name" value="Pseudouridine synthase I, catalytic domain, C-terminal subdomain"/>
    <property type="match status" value="1"/>
</dbReference>
<evidence type="ECO:0000259" key="7">
    <source>
        <dbReference type="Pfam" id="PF01416"/>
    </source>
</evidence>
<feature type="binding site" evidence="5">
    <location>
        <position position="133"/>
    </location>
    <ligand>
        <name>substrate</name>
    </ligand>
</feature>
<feature type="domain" description="Pseudouridine synthase I TruA alpha/beta" evidence="7">
    <location>
        <begin position="179"/>
        <end position="292"/>
    </location>
</feature>
<dbReference type="Gene3D" id="3.30.70.580">
    <property type="entry name" value="Pseudouridine synthase I, catalytic domain, N-terminal subdomain"/>
    <property type="match status" value="1"/>
</dbReference>
<proteinExistence type="inferred from homology"/>
<dbReference type="Pfam" id="PF01416">
    <property type="entry name" value="PseudoU_synth_1"/>
    <property type="match status" value="2"/>
</dbReference>
<dbReference type="eggNOG" id="KOG4393">
    <property type="taxonomic scope" value="Eukaryota"/>
</dbReference>
<dbReference type="PANTHER" id="PTHR11142">
    <property type="entry name" value="PSEUDOURIDYLATE SYNTHASE"/>
    <property type="match status" value="1"/>
</dbReference>
<dbReference type="InterPro" id="IPR020095">
    <property type="entry name" value="PsdUridine_synth_TruA_C"/>
</dbReference>